<evidence type="ECO:0000313" key="2">
    <source>
        <dbReference type="EMBL" id="CAE7491053.1"/>
    </source>
</evidence>
<evidence type="ECO:0000313" key="3">
    <source>
        <dbReference type="Proteomes" id="UP000604046"/>
    </source>
</evidence>
<protein>
    <recommendedName>
        <fullName evidence="1">SET domain-containing protein</fullName>
    </recommendedName>
</protein>
<sequence>MFRGAKILDALAQALRLHEEVLGGGFRCHYGEAFGAFPPSRVFVERAVDPSGSLAEPPRDPRQQPPRASAHVVVAHCPSSHVLAGQLRCLARQRLEPGLVLCYAGELYRSEADHAKYSSSFSLKSPNGMVVDGARYSNEASFVNHYVGIAEAPNCVIGSSDEHVATIEVTQPIGQEEELLVDYGLEHCLCNEVPHPRAPAWARDFAALSRLQAVSKRLSQLQKAPQQQNPTAWQWELRQLLRQGRVRFALLSTEGRTEVAKLQQEVKRQLRALMLVAARRNHRCGEL</sequence>
<dbReference type="SUPFAM" id="SSF82199">
    <property type="entry name" value="SET domain"/>
    <property type="match status" value="1"/>
</dbReference>
<comment type="caution">
    <text evidence="2">The sequence shown here is derived from an EMBL/GenBank/DDBJ whole genome shotgun (WGS) entry which is preliminary data.</text>
</comment>
<gene>
    <name evidence="2" type="ORF">SNAT2548_LOCUS27531</name>
</gene>
<feature type="domain" description="SET" evidence="1">
    <location>
        <begin position="70"/>
        <end position="184"/>
    </location>
</feature>
<dbReference type="OrthoDB" id="435921at2759"/>
<dbReference type="Proteomes" id="UP000604046">
    <property type="component" value="Unassembled WGS sequence"/>
</dbReference>
<dbReference type="InterPro" id="IPR046341">
    <property type="entry name" value="SET_dom_sf"/>
</dbReference>
<organism evidence="2 3">
    <name type="scientific">Symbiodinium natans</name>
    <dbReference type="NCBI Taxonomy" id="878477"/>
    <lineage>
        <taxon>Eukaryota</taxon>
        <taxon>Sar</taxon>
        <taxon>Alveolata</taxon>
        <taxon>Dinophyceae</taxon>
        <taxon>Suessiales</taxon>
        <taxon>Symbiodiniaceae</taxon>
        <taxon>Symbiodinium</taxon>
    </lineage>
</organism>
<accession>A0A812SR24</accession>
<evidence type="ECO:0000259" key="1">
    <source>
        <dbReference type="PROSITE" id="PS50280"/>
    </source>
</evidence>
<keyword evidence="3" id="KW-1185">Reference proteome</keyword>
<reference evidence="2" key="1">
    <citation type="submission" date="2021-02" db="EMBL/GenBank/DDBJ databases">
        <authorList>
            <person name="Dougan E. K."/>
            <person name="Rhodes N."/>
            <person name="Thang M."/>
            <person name="Chan C."/>
        </authorList>
    </citation>
    <scope>NUCLEOTIDE SEQUENCE</scope>
</reference>
<proteinExistence type="predicted"/>
<dbReference type="Pfam" id="PF00856">
    <property type="entry name" value="SET"/>
    <property type="match status" value="1"/>
</dbReference>
<dbReference type="Gene3D" id="2.170.270.10">
    <property type="entry name" value="SET domain"/>
    <property type="match status" value="1"/>
</dbReference>
<dbReference type="PROSITE" id="PS50280">
    <property type="entry name" value="SET"/>
    <property type="match status" value="1"/>
</dbReference>
<dbReference type="EMBL" id="CAJNDS010002476">
    <property type="protein sequence ID" value="CAE7491053.1"/>
    <property type="molecule type" value="Genomic_DNA"/>
</dbReference>
<name>A0A812SR24_9DINO</name>
<dbReference type="AlphaFoldDB" id="A0A812SR24"/>
<dbReference type="InterPro" id="IPR001214">
    <property type="entry name" value="SET_dom"/>
</dbReference>